<evidence type="ECO:0000256" key="2">
    <source>
        <dbReference type="ARBA" id="ARBA00023015"/>
    </source>
</evidence>
<protein>
    <submittedName>
        <fullName evidence="6">HTH-type transcriptional regulator DmlR</fullName>
    </submittedName>
</protein>
<reference evidence="7" key="1">
    <citation type="submission" date="2018-03" db="EMBL/GenBank/DDBJ databases">
        <authorList>
            <person name="Blom J."/>
        </authorList>
    </citation>
    <scope>NUCLEOTIDE SEQUENCE [LARGE SCALE GENOMIC DNA]</scope>
    <source>
        <strain evidence="7">KPC-SM-21</strain>
    </source>
</reference>
<dbReference type="PROSITE" id="PS50931">
    <property type="entry name" value="HTH_LYSR"/>
    <property type="match status" value="1"/>
</dbReference>
<dbReference type="RefSeq" id="WP_121975239.1">
    <property type="nucleotide sequence ID" value="NZ_OOGT01000178.1"/>
</dbReference>
<keyword evidence="7" id="KW-1185">Reference proteome</keyword>
<dbReference type="Gene3D" id="1.10.10.10">
    <property type="entry name" value="Winged helix-like DNA-binding domain superfamily/Winged helix DNA-binding domain"/>
    <property type="match status" value="1"/>
</dbReference>
<dbReference type="Proteomes" id="UP000245974">
    <property type="component" value="Unassembled WGS sequence"/>
</dbReference>
<dbReference type="InterPro" id="IPR058163">
    <property type="entry name" value="LysR-type_TF_proteobact-type"/>
</dbReference>
<evidence type="ECO:0000313" key="7">
    <source>
        <dbReference type="Proteomes" id="UP000245974"/>
    </source>
</evidence>
<accession>A0A2U3N2D3</accession>
<dbReference type="InterPro" id="IPR036388">
    <property type="entry name" value="WH-like_DNA-bd_sf"/>
</dbReference>
<dbReference type="SUPFAM" id="SSF46785">
    <property type="entry name" value="Winged helix' DNA-binding domain"/>
    <property type="match status" value="1"/>
</dbReference>
<keyword evidence="3" id="KW-0238">DNA-binding</keyword>
<evidence type="ECO:0000256" key="3">
    <source>
        <dbReference type="ARBA" id="ARBA00023125"/>
    </source>
</evidence>
<evidence type="ECO:0000259" key="5">
    <source>
        <dbReference type="PROSITE" id="PS50931"/>
    </source>
</evidence>
<dbReference type="InterPro" id="IPR036390">
    <property type="entry name" value="WH_DNA-bd_sf"/>
</dbReference>
<dbReference type="EMBL" id="OOGT01000178">
    <property type="protein sequence ID" value="SPL71822.1"/>
    <property type="molecule type" value="Genomic_DNA"/>
</dbReference>
<organism evidence="6 7">
    <name type="scientific">Acinetobacter stercoris</name>
    <dbReference type="NCBI Taxonomy" id="2126983"/>
    <lineage>
        <taxon>Bacteria</taxon>
        <taxon>Pseudomonadati</taxon>
        <taxon>Pseudomonadota</taxon>
        <taxon>Gammaproteobacteria</taxon>
        <taxon>Moraxellales</taxon>
        <taxon>Moraxellaceae</taxon>
        <taxon>Acinetobacter</taxon>
    </lineage>
</organism>
<dbReference type="GO" id="GO:0006351">
    <property type="term" value="P:DNA-templated transcription"/>
    <property type="evidence" value="ECO:0007669"/>
    <property type="project" value="TreeGrafter"/>
</dbReference>
<proteinExistence type="inferred from homology"/>
<gene>
    <name evidence="6" type="primary">dmlR_12</name>
    <name evidence="6" type="ORF">KPC_3000</name>
</gene>
<dbReference type="PANTHER" id="PTHR30537">
    <property type="entry name" value="HTH-TYPE TRANSCRIPTIONAL REGULATOR"/>
    <property type="match status" value="1"/>
</dbReference>
<dbReference type="GO" id="GO:0043565">
    <property type="term" value="F:sequence-specific DNA binding"/>
    <property type="evidence" value="ECO:0007669"/>
    <property type="project" value="TreeGrafter"/>
</dbReference>
<evidence type="ECO:0000256" key="4">
    <source>
        <dbReference type="ARBA" id="ARBA00023163"/>
    </source>
</evidence>
<name>A0A2U3N2D3_9GAMM</name>
<dbReference type="Pfam" id="PF03466">
    <property type="entry name" value="LysR_substrate"/>
    <property type="match status" value="1"/>
</dbReference>
<dbReference type="GO" id="GO:0003700">
    <property type="term" value="F:DNA-binding transcription factor activity"/>
    <property type="evidence" value="ECO:0007669"/>
    <property type="project" value="InterPro"/>
</dbReference>
<keyword evidence="2" id="KW-0805">Transcription regulation</keyword>
<dbReference type="SUPFAM" id="SSF53850">
    <property type="entry name" value="Periplasmic binding protein-like II"/>
    <property type="match status" value="1"/>
</dbReference>
<dbReference type="AlphaFoldDB" id="A0A2U3N2D3"/>
<evidence type="ECO:0000313" key="6">
    <source>
        <dbReference type="EMBL" id="SPL71822.1"/>
    </source>
</evidence>
<dbReference type="OrthoDB" id="8885940at2"/>
<sequence length="302" mass="34740">MKNINDLNSLKIFKDVVSAGGFSAAHKITGQSRATLSRNVSQLEQDIGARLIERSTRSFRLTEQGQILYERSLEIFNQLDETFSMLESQQVEPSGLVKIAIPPSLLHFYNFSEEILKYMQQYRKVCIHIEATNRQVDIHNEGFDFVIRARTEMDYPLDYVPVFLARMELCLVVHPTWQNKIKDTLAETVENIPIITWKGTSGITHWQMVNQDQQNVNLKVKPRLIVDDMTMMRSAALNGLGMIMIPLIYVENDIALGRLMKLDLDLKSPKSMVHAVHLGQRGMRPAVRHLLDWLKDKTVHLR</sequence>
<comment type="similarity">
    <text evidence="1">Belongs to the LysR transcriptional regulatory family.</text>
</comment>
<dbReference type="InterPro" id="IPR000847">
    <property type="entry name" value="LysR_HTH_N"/>
</dbReference>
<dbReference type="InterPro" id="IPR005119">
    <property type="entry name" value="LysR_subst-bd"/>
</dbReference>
<dbReference type="Pfam" id="PF00126">
    <property type="entry name" value="HTH_1"/>
    <property type="match status" value="1"/>
</dbReference>
<dbReference type="InParanoid" id="A0A2U3N2D3"/>
<keyword evidence="4" id="KW-0804">Transcription</keyword>
<dbReference type="PANTHER" id="PTHR30537:SF31">
    <property type="entry name" value="TRANSCRIPTIONAL REGULATOR, LYSR FAMILY"/>
    <property type="match status" value="1"/>
</dbReference>
<evidence type="ECO:0000256" key="1">
    <source>
        <dbReference type="ARBA" id="ARBA00009437"/>
    </source>
</evidence>
<dbReference type="Gene3D" id="3.40.190.290">
    <property type="match status" value="1"/>
</dbReference>
<feature type="domain" description="HTH lysR-type" evidence="5">
    <location>
        <begin position="5"/>
        <end position="62"/>
    </location>
</feature>